<keyword evidence="5" id="KW-1185">Reference proteome</keyword>
<feature type="DNA-binding region" description="H-T-H motif" evidence="2">
    <location>
        <begin position="39"/>
        <end position="58"/>
    </location>
</feature>
<dbReference type="RefSeq" id="WP_114590067.1">
    <property type="nucleotide sequence ID" value="NZ_CP031165.1"/>
</dbReference>
<dbReference type="AlphaFoldDB" id="A0A346XSN8"/>
<dbReference type="PANTHER" id="PTHR30055">
    <property type="entry name" value="HTH-TYPE TRANSCRIPTIONAL REGULATOR RUTR"/>
    <property type="match status" value="1"/>
</dbReference>
<organism evidence="4 5">
    <name type="scientific">Euzebya pacifica</name>
    <dbReference type="NCBI Taxonomy" id="1608957"/>
    <lineage>
        <taxon>Bacteria</taxon>
        <taxon>Bacillati</taxon>
        <taxon>Actinomycetota</taxon>
        <taxon>Nitriliruptoria</taxon>
        <taxon>Euzebyales</taxon>
    </lineage>
</organism>
<dbReference type="PROSITE" id="PS50977">
    <property type="entry name" value="HTH_TETR_2"/>
    <property type="match status" value="1"/>
</dbReference>
<reference evidence="4 5" key="1">
    <citation type="submission" date="2018-09" db="EMBL/GenBank/DDBJ databases">
        <title>Complete genome sequence of Euzebya sp. DY32-46 isolated from seawater of Pacific Ocean.</title>
        <authorList>
            <person name="Xu L."/>
            <person name="Wu Y.-H."/>
            <person name="Xu X.-W."/>
        </authorList>
    </citation>
    <scope>NUCLEOTIDE SEQUENCE [LARGE SCALE GENOMIC DNA]</scope>
    <source>
        <strain evidence="4 5">DY32-46</strain>
    </source>
</reference>
<accession>A0A346XSN8</accession>
<evidence type="ECO:0000256" key="1">
    <source>
        <dbReference type="ARBA" id="ARBA00023125"/>
    </source>
</evidence>
<evidence type="ECO:0000259" key="3">
    <source>
        <dbReference type="PROSITE" id="PS50977"/>
    </source>
</evidence>
<dbReference type="Pfam" id="PF00440">
    <property type="entry name" value="TetR_N"/>
    <property type="match status" value="1"/>
</dbReference>
<dbReference type="PANTHER" id="PTHR30055:SF226">
    <property type="entry name" value="HTH-TYPE TRANSCRIPTIONAL REGULATOR PKSA"/>
    <property type="match status" value="1"/>
</dbReference>
<dbReference type="Proteomes" id="UP000264006">
    <property type="component" value="Chromosome"/>
</dbReference>
<dbReference type="OrthoDB" id="4538622at2"/>
<gene>
    <name evidence="4" type="ORF">DVS28_a0528</name>
</gene>
<dbReference type="Gene3D" id="1.10.357.10">
    <property type="entry name" value="Tetracycline Repressor, domain 2"/>
    <property type="match status" value="1"/>
</dbReference>
<dbReference type="GO" id="GO:0003700">
    <property type="term" value="F:DNA-binding transcription factor activity"/>
    <property type="evidence" value="ECO:0007669"/>
    <property type="project" value="TreeGrafter"/>
</dbReference>
<evidence type="ECO:0000313" key="5">
    <source>
        <dbReference type="Proteomes" id="UP000264006"/>
    </source>
</evidence>
<dbReference type="InterPro" id="IPR050109">
    <property type="entry name" value="HTH-type_TetR-like_transc_reg"/>
</dbReference>
<dbReference type="InterPro" id="IPR001647">
    <property type="entry name" value="HTH_TetR"/>
</dbReference>
<dbReference type="SUPFAM" id="SSF46689">
    <property type="entry name" value="Homeodomain-like"/>
    <property type="match status" value="1"/>
</dbReference>
<protein>
    <submittedName>
        <fullName evidence="4">Transcriptional regulator, TetR family</fullName>
    </submittedName>
</protein>
<dbReference type="InterPro" id="IPR009057">
    <property type="entry name" value="Homeodomain-like_sf"/>
</dbReference>
<dbReference type="PRINTS" id="PR00455">
    <property type="entry name" value="HTHTETR"/>
</dbReference>
<name>A0A346XSN8_9ACTN</name>
<keyword evidence="1 2" id="KW-0238">DNA-binding</keyword>
<evidence type="ECO:0000313" key="4">
    <source>
        <dbReference type="EMBL" id="AXV05235.1"/>
    </source>
</evidence>
<dbReference type="EMBL" id="CP031165">
    <property type="protein sequence ID" value="AXV05235.1"/>
    <property type="molecule type" value="Genomic_DNA"/>
</dbReference>
<dbReference type="KEGG" id="euz:DVS28_a0528"/>
<proteinExistence type="predicted"/>
<feature type="domain" description="HTH tetR-type" evidence="3">
    <location>
        <begin position="16"/>
        <end position="76"/>
    </location>
</feature>
<sequence length="210" mass="23258">MAAADAPNVPLQQRALRTRAKILDATVESLVDDGYTATTTARVQELAGVSRGALIHHFPSKQELLMDAVAHLAVRRGRWFTEQAARLESPPDRCAAGMGLLWSTMSGPLFAAATELWVAARTDDTLRDALVVHERRLGVEARTVIAEVLGEPDPEDPTFRAALDHALQTFRGAALTALLRDDARWERHMVRVTTETFCQMMDHDPQRTRP</sequence>
<evidence type="ECO:0000256" key="2">
    <source>
        <dbReference type="PROSITE-ProRule" id="PRU00335"/>
    </source>
</evidence>
<dbReference type="GO" id="GO:0000976">
    <property type="term" value="F:transcription cis-regulatory region binding"/>
    <property type="evidence" value="ECO:0007669"/>
    <property type="project" value="TreeGrafter"/>
</dbReference>